<dbReference type="Gene3D" id="1.10.287.950">
    <property type="entry name" value="Methyl-accepting chemotaxis protein"/>
    <property type="match status" value="1"/>
</dbReference>
<sequence length="809" mass="85167">MIRKFDRIAIGIKMPAMIAVLCLMVSASVATLGFIEFRRAVQMDTERTYRLIAHDFTVKLNQWLDSLSASAVVQSDASSTRAAMLQFQLALDNSDDAFRNSLIQDFASGDAETRLRRLQPEDPSPYGAVHARFHPNFVELAEAYDLYDVFLISPEGRIVYSSYKESDYLGDLRTGQLASSGLAEAFERAASAPPDTTILTDMAPYGPSDGAPAMFMAAPIHYSNGDLGGVLAYQIPTGPLYTQGQSAAGLGTTGLILVAGEDGLARSGTEGAGGLSALQQLPDHAQVQAIETGDSYWTFDGIGLGGAPVATLSQPISLMGLDWGLIIQQDLEELLAPVQREMLIEAAVAIVSTILACAIGWYLSRTMTVPMQKLTETMRRVAEGDYDVNPRAADRGDEIGQVATALLKYRDVLRENEKIEARREAKMAEQRRIVEALSVGLESLAGGNLAQPIEEPFPEEYEALRKNYNRAVGGLSEVISEVVRNAGGIGNHAGEISSASDDLSRRTESQAATLEETAAALDELTQSVKTAAERASEVEKIVSDTREEAVRQGAVVQQAVESMNAIERSSDEIGQIIGVIDDIAFQTNLLALNAGVEAARAGEAGRGFAVVASEVRALAQRSSDAAKEIKTLISDSARQVQDGVGLVGKAGSALTDVVDRVEGIVGLVSDIARGAKEQSTGLDEINTGVIHLDQVTQQNAAMVEESTAASHAMRGEADDLKQLVARFTLPSGAGGGKTSAALASAPGTRVAATAPSKAGSFVSSRAKPELRLVDAPTSSGSAGGAGSGGGAKKSAAAGAGSDDAVWEQF</sequence>
<dbReference type="Gene3D" id="6.10.340.10">
    <property type="match status" value="1"/>
</dbReference>
<dbReference type="SUPFAM" id="SSF58104">
    <property type="entry name" value="Methyl-accepting chemotaxis protein (MCP) signaling domain"/>
    <property type="match status" value="1"/>
</dbReference>
<feature type="compositionally biased region" description="Low complexity" evidence="6">
    <location>
        <begin position="792"/>
        <end position="801"/>
    </location>
</feature>
<dbReference type="CDD" id="cd11386">
    <property type="entry name" value="MCP_signal"/>
    <property type="match status" value="1"/>
</dbReference>
<dbReference type="Pfam" id="PF00015">
    <property type="entry name" value="MCPsignal"/>
    <property type="match status" value="1"/>
</dbReference>
<keyword evidence="7" id="KW-0812">Transmembrane</keyword>
<reference evidence="10 11" key="1">
    <citation type="submission" date="2018-06" db="EMBL/GenBank/DDBJ databases">
        <title>Genomic Encyclopedia of Type Strains, Phase III (KMG-III): the genomes of soil and plant-associated and newly described type strains.</title>
        <authorList>
            <person name="Whitman W."/>
        </authorList>
    </citation>
    <scope>NUCLEOTIDE SEQUENCE [LARGE SCALE GENOMIC DNA]</scope>
    <source>
        <strain evidence="10 11">CECT 9025</strain>
    </source>
</reference>
<evidence type="ECO:0000256" key="2">
    <source>
        <dbReference type="ARBA" id="ARBA00022500"/>
    </source>
</evidence>
<keyword evidence="5" id="KW-0175">Coiled coil</keyword>
<dbReference type="Pfam" id="PF00672">
    <property type="entry name" value="HAMP"/>
    <property type="match status" value="1"/>
</dbReference>
<dbReference type="GO" id="GO:0004888">
    <property type="term" value="F:transmembrane signaling receptor activity"/>
    <property type="evidence" value="ECO:0007669"/>
    <property type="project" value="InterPro"/>
</dbReference>
<evidence type="ECO:0000256" key="7">
    <source>
        <dbReference type="SAM" id="Phobius"/>
    </source>
</evidence>
<feature type="transmembrane region" description="Helical" evidence="7">
    <location>
        <begin position="342"/>
        <end position="363"/>
    </location>
</feature>
<feature type="coiled-coil region" evidence="5">
    <location>
        <begin position="514"/>
        <end position="541"/>
    </location>
</feature>
<dbReference type="PROSITE" id="PS50885">
    <property type="entry name" value="HAMP"/>
    <property type="match status" value="2"/>
</dbReference>
<evidence type="ECO:0000256" key="3">
    <source>
        <dbReference type="ARBA" id="ARBA00029447"/>
    </source>
</evidence>
<keyword evidence="11" id="KW-1185">Reference proteome</keyword>
<evidence type="ECO:0000256" key="5">
    <source>
        <dbReference type="SAM" id="Coils"/>
    </source>
</evidence>
<evidence type="ECO:0000259" key="8">
    <source>
        <dbReference type="PROSITE" id="PS50111"/>
    </source>
</evidence>
<feature type="compositionally biased region" description="Gly residues" evidence="6">
    <location>
        <begin position="781"/>
        <end position="791"/>
    </location>
</feature>
<evidence type="ECO:0000256" key="1">
    <source>
        <dbReference type="ARBA" id="ARBA00004370"/>
    </source>
</evidence>
<evidence type="ECO:0000313" key="11">
    <source>
        <dbReference type="Proteomes" id="UP000248311"/>
    </source>
</evidence>
<feature type="region of interest" description="Disordered" evidence="6">
    <location>
        <begin position="490"/>
        <end position="509"/>
    </location>
</feature>
<dbReference type="InterPro" id="IPR051310">
    <property type="entry name" value="MCP_chemotaxis"/>
</dbReference>
<proteinExistence type="inferred from homology"/>
<dbReference type="PANTHER" id="PTHR43531:SF11">
    <property type="entry name" value="METHYL-ACCEPTING CHEMOTAXIS PROTEIN 3"/>
    <property type="match status" value="1"/>
</dbReference>
<feature type="domain" description="Methyl-accepting transducer" evidence="8">
    <location>
        <begin position="485"/>
        <end position="714"/>
    </location>
</feature>
<keyword evidence="2" id="KW-0145">Chemotaxis</keyword>
<dbReference type="FunFam" id="1.10.287.950:FF:000001">
    <property type="entry name" value="Methyl-accepting chemotaxis sensory transducer"/>
    <property type="match status" value="1"/>
</dbReference>
<evidence type="ECO:0000256" key="4">
    <source>
        <dbReference type="PROSITE-ProRule" id="PRU00284"/>
    </source>
</evidence>
<dbReference type="PANTHER" id="PTHR43531">
    <property type="entry name" value="PROTEIN ICFG"/>
    <property type="match status" value="1"/>
</dbReference>
<comment type="caution">
    <text evidence="10">The sequence shown here is derived from an EMBL/GenBank/DDBJ whole genome shotgun (WGS) entry which is preliminary data.</text>
</comment>
<dbReference type="CDD" id="cd06225">
    <property type="entry name" value="HAMP"/>
    <property type="match status" value="1"/>
</dbReference>
<dbReference type="GO" id="GO:0016020">
    <property type="term" value="C:membrane"/>
    <property type="evidence" value="ECO:0007669"/>
    <property type="project" value="UniProtKB-SubCell"/>
</dbReference>
<comment type="subcellular location">
    <subcellularLocation>
        <location evidence="1">Membrane</location>
    </subcellularLocation>
</comment>
<dbReference type="CDD" id="cd18773">
    <property type="entry name" value="PDC1_HK_sensor"/>
    <property type="match status" value="1"/>
</dbReference>
<dbReference type="InterPro" id="IPR003660">
    <property type="entry name" value="HAMP_dom"/>
</dbReference>
<gene>
    <name evidence="10" type="ORF">DFP88_102765</name>
</gene>
<dbReference type="SMART" id="SM00283">
    <property type="entry name" value="MA"/>
    <property type="match status" value="1"/>
</dbReference>
<dbReference type="InterPro" id="IPR004089">
    <property type="entry name" value="MCPsignal_dom"/>
</dbReference>
<dbReference type="Proteomes" id="UP000248311">
    <property type="component" value="Unassembled WGS sequence"/>
</dbReference>
<comment type="similarity">
    <text evidence="3">Belongs to the methyl-accepting chemotaxis (MCP) protein family.</text>
</comment>
<organism evidence="10 11">
    <name type="scientific">Pseudoroseicyclus aestuarii</name>
    <dbReference type="NCBI Taxonomy" id="1795041"/>
    <lineage>
        <taxon>Bacteria</taxon>
        <taxon>Pseudomonadati</taxon>
        <taxon>Pseudomonadota</taxon>
        <taxon>Alphaproteobacteria</taxon>
        <taxon>Rhodobacterales</taxon>
        <taxon>Paracoccaceae</taxon>
        <taxon>Pseudoroseicyclus</taxon>
    </lineage>
</organism>
<accession>A0A318SSZ6</accession>
<evidence type="ECO:0000259" key="9">
    <source>
        <dbReference type="PROSITE" id="PS50885"/>
    </source>
</evidence>
<dbReference type="PRINTS" id="PR00260">
    <property type="entry name" value="CHEMTRNSDUCR"/>
</dbReference>
<feature type="region of interest" description="Disordered" evidence="6">
    <location>
        <begin position="734"/>
        <end position="809"/>
    </location>
</feature>
<dbReference type="GO" id="GO:0007165">
    <property type="term" value="P:signal transduction"/>
    <property type="evidence" value="ECO:0007669"/>
    <property type="project" value="UniProtKB-KW"/>
</dbReference>
<protein>
    <submittedName>
        <fullName evidence="10">Methyl-accepting chemotaxis protein</fullName>
    </submittedName>
</protein>
<keyword evidence="7" id="KW-0472">Membrane</keyword>
<dbReference type="SMART" id="SM00304">
    <property type="entry name" value="HAMP"/>
    <property type="match status" value="2"/>
</dbReference>
<dbReference type="EMBL" id="QJTE01000002">
    <property type="protein sequence ID" value="PYE84960.1"/>
    <property type="molecule type" value="Genomic_DNA"/>
</dbReference>
<evidence type="ECO:0000256" key="6">
    <source>
        <dbReference type="SAM" id="MobiDB-lite"/>
    </source>
</evidence>
<dbReference type="AlphaFoldDB" id="A0A318SSZ6"/>
<name>A0A318SSZ6_9RHOB</name>
<feature type="domain" description="HAMP" evidence="9">
    <location>
        <begin position="365"/>
        <end position="418"/>
    </location>
</feature>
<keyword evidence="4" id="KW-0807">Transducer</keyword>
<evidence type="ECO:0000313" key="10">
    <source>
        <dbReference type="EMBL" id="PYE84960.1"/>
    </source>
</evidence>
<dbReference type="SUPFAM" id="SSF158472">
    <property type="entry name" value="HAMP domain-like"/>
    <property type="match status" value="1"/>
</dbReference>
<keyword evidence="7" id="KW-1133">Transmembrane helix</keyword>
<dbReference type="PROSITE" id="PS50111">
    <property type="entry name" value="CHEMOTAXIS_TRANSDUC_2"/>
    <property type="match status" value="1"/>
</dbReference>
<feature type="domain" description="HAMP" evidence="9">
    <location>
        <begin position="428"/>
        <end position="480"/>
    </location>
</feature>
<dbReference type="InterPro" id="IPR004090">
    <property type="entry name" value="Chemotax_Me-accpt_rcpt"/>
</dbReference>
<dbReference type="RefSeq" id="WP_181418598.1">
    <property type="nucleotide sequence ID" value="NZ_QJTE01000002.1"/>
</dbReference>
<dbReference type="GO" id="GO:0006935">
    <property type="term" value="P:chemotaxis"/>
    <property type="evidence" value="ECO:0007669"/>
    <property type="project" value="UniProtKB-KW"/>
</dbReference>